<comment type="similarity">
    <text evidence="2">Belongs to the metallo-dependent hydrolases superfamily. TatD-type hydrolase family.</text>
</comment>
<dbReference type="InterPro" id="IPR050891">
    <property type="entry name" value="TatD-type_Hydrolase"/>
</dbReference>
<dbReference type="InterPro" id="IPR001130">
    <property type="entry name" value="TatD-like"/>
</dbReference>
<keyword evidence="3" id="KW-0540">Nuclease</keyword>
<dbReference type="EMBL" id="CP115526">
    <property type="protein sequence ID" value="WBY54678.1"/>
    <property type="molecule type" value="Genomic_DNA"/>
</dbReference>
<accession>A0AAE9WIV3</accession>
<dbReference type="SUPFAM" id="SSF51556">
    <property type="entry name" value="Metallo-dependent hydrolases"/>
    <property type="match status" value="1"/>
</dbReference>
<keyword evidence="5" id="KW-0378">Hydrolase</keyword>
<evidence type="ECO:0000256" key="5">
    <source>
        <dbReference type="ARBA" id="ARBA00022801"/>
    </source>
</evidence>
<name>A0AAE9WIV3_PLAYO</name>
<keyword evidence="4" id="KW-0479">Metal-binding</keyword>
<evidence type="ECO:0000256" key="6">
    <source>
        <dbReference type="ARBA" id="ARBA00023157"/>
    </source>
</evidence>
<dbReference type="Pfam" id="PF05254">
    <property type="entry name" value="UPF0203"/>
    <property type="match status" value="1"/>
</dbReference>
<evidence type="ECO:0000256" key="3">
    <source>
        <dbReference type="ARBA" id="ARBA00022722"/>
    </source>
</evidence>
<sequence length="466" mass="55229">MSEMEHSFIDIGSNLADKMFDGIYNKKKHENDLKYVLNRAKYNNVEKIIITCTCIEDIDKSLNICETYDPKGEFLFLTAGVHPTSSYEFVDKNKIEEHNMIAKNEFEDFLKYFKNESNKEQQEINNLECDIKNQDLKVDKNTLNGDLYIPGFVYNEQDQNYLDKLKEKIEKHSNRIVCIGEMGLDFDRLHFCPKYIQIKYFIYQLKLVQMFKLPIFLHMRNCSDTFFEILEKYKPLIEQVGGVIHSFTDKEEIIQKITNYKNLYIGINGCSLKTVENINAVKKIPMDLLLLETDAPWCGIKKTHASYHYIKDKYEKRNYTNLKKIKNILQCDDTIIFKDRNEPYNIVDIAEITYKIKGENMSFNSFCQKVRCNTKSYNKLFKCIIYIMENTKKNDSKDSVKAHFEAIEECKDKKEKYVRCFNNWYRNNFLKGDLTHACDDYYEDYQICIINDLNKKGLGHLRDLNK</sequence>
<feature type="coiled-coil region" evidence="7">
    <location>
        <begin position="110"/>
        <end position="175"/>
    </location>
</feature>
<dbReference type="Pfam" id="PF01026">
    <property type="entry name" value="TatD_DNase"/>
    <property type="match status" value="1"/>
</dbReference>
<reference evidence="8" key="1">
    <citation type="submission" date="2023-01" db="EMBL/GenBank/DDBJ databases">
        <title>Long-Read Genome Assembly and Gene Model Annotations for the Rodent Malaria Parasite Plasmodium yoelii 17XNL.</title>
        <authorList>
            <person name="Mitchell G.J."/>
            <person name="Sebastian A."/>
            <person name="Albert I."/>
            <person name="Lindner S.E."/>
        </authorList>
    </citation>
    <scope>NUCLEOTIDE SEQUENCE</scope>
    <source>
        <strain evidence="8">17XNL clone 1.1</strain>
    </source>
</reference>
<dbReference type="PROSITE" id="PS01091">
    <property type="entry name" value="TATD_3"/>
    <property type="match status" value="1"/>
</dbReference>
<dbReference type="GO" id="GO:0046872">
    <property type="term" value="F:metal ion binding"/>
    <property type="evidence" value="ECO:0007669"/>
    <property type="project" value="UniProtKB-KW"/>
</dbReference>
<evidence type="ECO:0000256" key="2">
    <source>
        <dbReference type="ARBA" id="ARBA00009275"/>
    </source>
</evidence>
<evidence type="ECO:0000256" key="4">
    <source>
        <dbReference type="ARBA" id="ARBA00022723"/>
    </source>
</evidence>
<keyword evidence="7" id="KW-0175">Coiled coil</keyword>
<dbReference type="InterPro" id="IPR018228">
    <property type="entry name" value="DNase_TatD-rel_CS"/>
</dbReference>
<gene>
    <name evidence="8" type="ORF">Py17XNL_000202606</name>
</gene>
<dbReference type="PANTHER" id="PTHR10060">
    <property type="entry name" value="TATD FAMILY DEOXYRIBONUCLEASE"/>
    <property type="match status" value="1"/>
</dbReference>
<dbReference type="Gene3D" id="3.20.20.140">
    <property type="entry name" value="Metal-dependent hydrolases"/>
    <property type="match status" value="1"/>
</dbReference>
<dbReference type="InterPro" id="IPR032466">
    <property type="entry name" value="Metal_Hydrolase"/>
</dbReference>
<dbReference type="InterPro" id="IPR007918">
    <property type="entry name" value="MDM35_apoptosis"/>
</dbReference>
<dbReference type="CDD" id="cd01310">
    <property type="entry name" value="TatD_DNAse"/>
    <property type="match status" value="1"/>
</dbReference>
<keyword evidence="6" id="KW-1015">Disulfide bond</keyword>
<dbReference type="PANTHER" id="PTHR10060:SF15">
    <property type="entry name" value="DEOXYRIBONUCLEASE TATDN1"/>
    <property type="match status" value="1"/>
</dbReference>
<organism evidence="8 9">
    <name type="scientific">Plasmodium yoelii yoelii</name>
    <dbReference type="NCBI Taxonomy" id="73239"/>
    <lineage>
        <taxon>Eukaryota</taxon>
        <taxon>Sar</taxon>
        <taxon>Alveolata</taxon>
        <taxon>Apicomplexa</taxon>
        <taxon>Aconoidasida</taxon>
        <taxon>Haemosporida</taxon>
        <taxon>Plasmodiidae</taxon>
        <taxon>Plasmodium</taxon>
        <taxon>Plasmodium (Vinckeia)</taxon>
    </lineage>
</organism>
<evidence type="ECO:0000313" key="9">
    <source>
        <dbReference type="Proteomes" id="UP001054126"/>
    </source>
</evidence>
<proteinExistence type="inferred from homology"/>
<evidence type="ECO:0000256" key="1">
    <source>
        <dbReference type="ARBA" id="ARBA00006196"/>
    </source>
</evidence>
<comment type="similarity">
    <text evidence="1">Belongs to the TRIAP1/MDM35 family.</text>
</comment>
<dbReference type="Proteomes" id="UP001054126">
    <property type="component" value="Chromosome 2"/>
</dbReference>
<dbReference type="GO" id="GO:0008296">
    <property type="term" value="F:3'-5'-DNA exonuclease activity"/>
    <property type="evidence" value="ECO:0007669"/>
    <property type="project" value="TreeGrafter"/>
</dbReference>
<evidence type="ECO:0000256" key="7">
    <source>
        <dbReference type="SAM" id="Coils"/>
    </source>
</evidence>
<dbReference type="AlphaFoldDB" id="A0AAE9WIV3"/>
<dbReference type="GO" id="GO:0005829">
    <property type="term" value="C:cytosol"/>
    <property type="evidence" value="ECO:0007669"/>
    <property type="project" value="TreeGrafter"/>
</dbReference>
<evidence type="ECO:0000313" key="8">
    <source>
        <dbReference type="EMBL" id="WBY54678.1"/>
    </source>
</evidence>
<protein>
    <submittedName>
        <fullName evidence="8">TatD-like deoxyribonuclease</fullName>
    </submittedName>
</protein>